<dbReference type="EMBL" id="JAGSPJ010000006">
    <property type="protein sequence ID" value="MBR7801098.1"/>
    <property type="molecule type" value="Genomic_DNA"/>
</dbReference>
<dbReference type="PANTHER" id="PTHR43085">
    <property type="entry name" value="HEXOKINASE FAMILY MEMBER"/>
    <property type="match status" value="1"/>
</dbReference>
<evidence type="ECO:0000256" key="4">
    <source>
        <dbReference type="ARBA" id="ARBA00022777"/>
    </source>
</evidence>
<keyword evidence="4" id="KW-0418">Kinase</keyword>
<dbReference type="Proteomes" id="UP000678545">
    <property type="component" value="Unassembled WGS sequence"/>
</dbReference>
<gene>
    <name evidence="7" type="ORF">KDM90_13910</name>
</gene>
<dbReference type="Gene3D" id="3.40.1190.20">
    <property type="match status" value="1"/>
</dbReference>
<dbReference type="GO" id="GO:0005524">
    <property type="term" value="F:ATP binding"/>
    <property type="evidence" value="ECO:0007669"/>
    <property type="project" value="UniProtKB-KW"/>
</dbReference>
<dbReference type="InterPro" id="IPR029056">
    <property type="entry name" value="Ribokinase-like"/>
</dbReference>
<evidence type="ECO:0000313" key="7">
    <source>
        <dbReference type="EMBL" id="MBR7801098.1"/>
    </source>
</evidence>
<proteinExistence type="inferred from homology"/>
<accession>A0A941E9J4</accession>
<keyword evidence="3" id="KW-0547">Nucleotide-binding</keyword>
<dbReference type="InterPro" id="IPR050306">
    <property type="entry name" value="PfkB_Carbo_kinase"/>
</dbReference>
<dbReference type="SUPFAM" id="SSF53613">
    <property type="entry name" value="Ribokinase-like"/>
    <property type="match status" value="1"/>
</dbReference>
<keyword evidence="2" id="KW-0808">Transferase</keyword>
<dbReference type="RefSeq" id="WP_212676234.1">
    <property type="nucleotide sequence ID" value="NZ_JAGSPJ010000006.1"/>
</dbReference>
<evidence type="ECO:0000256" key="5">
    <source>
        <dbReference type="ARBA" id="ARBA00022840"/>
    </source>
</evidence>
<comment type="similarity">
    <text evidence="1">Belongs to the carbohydrate kinase PfkB family.</text>
</comment>
<dbReference type="GO" id="GO:0016301">
    <property type="term" value="F:kinase activity"/>
    <property type="evidence" value="ECO:0007669"/>
    <property type="project" value="UniProtKB-KW"/>
</dbReference>
<keyword evidence="5" id="KW-0067">ATP-binding</keyword>
<dbReference type="InterPro" id="IPR002173">
    <property type="entry name" value="Carboh/pur_kinase_PfkB_CS"/>
</dbReference>
<evidence type="ECO:0000256" key="3">
    <source>
        <dbReference type="ARBA" id="ARBA00022741"/>
    </source>
</evidence>
<dbReference type="InterPro" id="IPR011611">
    <property type="entry name" value="PfkB_dom"/>
</dbReference>
<feature type="domain" description="Carbohydrate kinase PfkB" evidence="6">
    <location>
        <begin position="26"/>
        <end position="313"/>
    </location>
</feature>
<dbReference type="Pfam" id="PF00294">
    <property type="entry name" value="PfkB"/>
    <property type="match status" value="1"/>
</dbReference>
<comment type="caution">
    <text evidence="7">The sequence shown here is derived from an EMBL/GenBank/DDBJ whole genome shotgun (WGS) entry which is preliminary data.</text>
</comment>
<organism evidence="7 8">
    <name type="scientific">Undibacterium fentianense</name>
    <dbReference type="NCBI Taxonomy" id="2828728"/>
    <lineage>
        <taxon>Bacteria</taxon>
        <taxon>Pseudomonadati</taxon>
        <taxon>Pseudomonadota</taxon>
        <taxon>Betaproteobacteria</taxon>
        <taxon>Burkholderiales</taxon>
        <taxon>Oxalobacteraceae</taxon>
        <taxon>Undibacterium</taxon>
    </lineage>
</organism>
<name>A0A941E9J4_9BURK</name>
<dbReference type="AlphaFoldDB" id="A0A941E9J4"/>
<protein>
    <submittedName>
        <fullName evidence="7">Fructokinase</fullName>
    </submittedName>
</protein>
<dbReference type="PROSITE" id="PS00583">
    <property type="entry name" value="PFKB_KINASES_1"/>
    <property type="match status" value="1"/>
</dbReference>
<evidence type="ECO:0000259" key="6">
    <source>
        <dbReference type="Pfam" id="PF00294"/>
    </source>
</evidence>
<reference evidence="7" key="1">
    <citation type="submission" date="2021-04" db="EMBL/GenBank/DDBJ databases">
        <title>novel species isolated from subtropical streams in China.</title>
        <authorList>
            <person name="Lu H."/>
        </authorList>
    </citation>
    <scope>NUCLEOTIDE SEQUENCE</scope>
    <source>
        <strain evidence="7">FT137W</strain>
    </source>
</reference>
<sequence length="332" mass="36985">MMTEFNSSTKPNLLIYGETLIDEFPSENVIGGAPFNVARSLALLGACPCMVSRIGSDQNGERILEEMQRTKLSRLGMQIDPDHASGRVVVHMPNAEDASSHRFEILRDQAYDFIESQAVQSILAEYFSEVPPDLIYFGSLIQRSAVSRETLFGLLEAELAEGATKFLDLNLRDGQASLETITVSLNYADIVKLNEDELQFVLHHCCDSPEWQVSYNEASLRGACQKLMDIYYMQAIIVTLGAKGYFYLDSTGVCFHSLDMDTPRLNIVDTVGAGDAFAAVFILGWQMNWPLPQSLEAARQFASAICGVRGAVAESTQFYQDWRKQWEARFAG</sequence>
<keyword evidence="8" id="KW-1185">Reference proteome</keyword>
<evidence type="ECO:0000256" key="2">
    <source>
        <dbReference type="ARBA" id="ARBA00022679"/>
    </source>
</evidence>
<dbReference type="PANTHER" id="PTHR43085:SF1">
    <property type="entry name" value="PSEUDOURIDINE KINASE-RELATED"/>
    <property type="match status" value="1"/>
</dbReference>
<evidence type="ECO:0000256" key="1">
    <source>
        <dbReference type="ARBA" id="ARBA00010688"/>
    </source>
</evidence>
<evidence type="ECO:0000313" key="8">
    <source>
        <dbReference type="Proteomes" id="UP000678545"/>
    </source>
</evidence>